<comment type="caution">
    <text evidence="1">The sequence shown here is derived from an EMBL/GenBank/DDBJ whole genome shotgun (WGS) entry which is preliminary data.</text>
</comment>
<sequence>MSGVVYFQRAIAPCTGQIRTSQERSETRQHYRWQSVCRVSEEPEVLNLWTSQPEVMNLWTSPPEAMNLWTSPPEVLNLWTSPPEAMNLWTSPPEVMNLWTSPPEAMNLWTSPPEAMNLWTSPPEAMNLWTSPPEAMNLWTSPPEAMNLCHFVGLTSPQEEDAGPTDPGEDEAAAKRVDEPLWRPLPGSGAQAAVMPQCFSKLSPVEGEALGEGQEQEEGSRWGKGFMVDRIRARQSATSLLGAQARAGASAGLTFLVHSQHRGSSAQQRLHHRRQAVTGREMQGPAGGERSAVGGVYEGGTVDLPQNQQGTHLMGLGDETKDKVQRAAWRTPSSMYVLLGVGVAVRRQRSGALRTLLQARCSAVFLCSSSSVRSALARLDPTRRRTDGAAVSLVGRDHQSRASAVVHGVDLRPVAKDELKSRDILSKRSSMQWGPTGRDRDSPNHDYMISVLIRGCSSTTHDQSLDKTQDEVPLVLLVGGHGGRHQVGQDLRVASGRRVVQRRPALDVPTQGGRFVLQQGAHAVIVAQHRLNTSNQAMRYLHGYNYYIPLKR</sequence>
<organism evidence="1 2">
    <name type="scientific">Liparis tanakae</name>
    <name type="common">Tanaka's snailfish</name>
    <dbReference type="NCBI Taxonomy" id="230148"/>
    <lineage>
        <taxon>Eukaryota</taxon>
        <taxon>Metazoa</taxon>
        <taxon>Chordata</taxon>
        <taxon>Craniata</taxon>
        <taxon>Vertebrata</taxon>
        <taxon>Euteleostomi</taxon>
        <taxon>Actinopterygii</taxon>
        <taxon>Neopterygii</taxon>
        <taxon>Teleostei</taxon>
        <taxon>Neoteleostei</taxon>
        <taxon>Acanthomorphata</taxon>
        <taxon>Eupercaria</taxon>
        <taxon>Perciformes</taxon>
        <taxon>Cottioidei</taxon>
        <taxon>Cottales</taxon>
        <taxon>Liparidae</taxon>
        <taxon>Liparis</taxon>
    </lineage>
</organism>
<evidence type="ECO:0000313" key="1">
    <source>
        <dbReference type="EMBL" id="TNN57227.1"/>
    </source>
</evidence>
<dbReference type="Proteomes" id="UP000314294">
    <property type="component" value="Unassembled WGS sequence"/>
</dbReference>
<proteinExistence type="predicted"/>
<accession>A0A4Z2GUE5</accession>
<evidence type="ECO:0000313" key="2">
    <source>
        <dbReference type="Proteomes" id="UP000314294"/>
    </source>
</evidence>
<reference evidence="1 2" key="1">
    <citation type="submission" date="2019-03" db="EMBL/GenBank/DDBJ databases">
        <title>First draft genome of Liparis tanakae, snailfish: a comprehensive survey of snailfish specific genes.</title>
        <authorList>
            <person name="Kim W."/>
            <person name="Song I."/>
            <person name="Jeong J.-H."/>
            <person name="Kim D."/>
            <person name="Kim S."/>
            <person name="Ryu S."/>
            <person name="Song J.Y."/>
            <person name="Lee S.K."/>
        </authorList>
    </citation>
    <scope>NUCLEOTIDE SEQUENCE [LARGE SCALE GENOMIC DNA]</scope>
    <source>
        <tissue evidence="1">Muscle</tissue>
    </source>
</reference>
<keyword evidence="2" id="KW-1185">Reference proteome</keyword>
<dbReference type="AlphaFoldDB" id="A0A4Z2GUE5"/>
<gene>
    <name evidence="1" type="primary">LIAT1_3</name>
    <name evidence="1" type="ORF">EYF80_032561</name>
</gene>
<protein>
    <submittedName>
        <fullName evidence="1">Protein LIAT1</fullName>
    </submittedName>
</protein>
<dbReference type="EMBL" id="SRLO01000410">
    <property type="protein sequence ID" value="TNN57227.1"/>
    <property type="molecule type" value="Genomic_DNA"/>
</dbReference>
<name>A0A4Z2GUE5_9TELE</name>